<proteinExistence type="predicted"/>
<reference evidence="2" key="1">
    <citation type="submission" date="2023-10" db="EMBL/GenBank/DDBJ databases">
        <title>Genome assembly of Pristionchus species.</title>
        <authorList>
            <person name="Yoshida K."/>
            <person name="Sommer R.J."/>
        </authorList>
    </citation>
    <scope>NUCLEOTIDE SEQUENCE</scope>
    <source>
        <strain evidence="2">RS5133</strain>
    </source>
</reference>
<protein>
    <recommendedName>
        <fullName evidence="4">MATH domain-containing protein</fullName>
    </recommendedName>
</protein>
<evidence type="ECO:0000256" key="1">
    <source>
        <dbReference type="SAM" id="Phobius"/>
    </source>
</evidence>
<dbReference type="InterPro" id="IPR008974">
    <property type="entry name" value="TRAF-like"/>
</dbReference>
<keyword evidence="3" id="KW-1185">Reference proteome</keyword>
<dbReference type="Gene3D" id="2.60.210.10">
    <property type="entry name" value="Apoptosis, Tumor Necrosis Factor Receptor Associated Protein 2, Chain A"/>
    <property type="match status" value="1"/>
</dbReference>
<dbReference type="Proteomes" id="UP001432322">
    <property type="component" value="Unassembled WGS sequence"/>
</dbReference>
<sequence length="200" mass="22830">KKEKKKEVRFSISINIAAIFLSLLAIYVVLKGQQRRTEESAKASMSEEFVEFMGNLRNGSDFSANLEKNPVKTIEATFSNISDLSNIRNSSLTRIAGPNWGVEIHSTMEETTKYLDVNLVMDDAKESTSFMVFFKINLLPHNHMKRILTSGWTKSLIFGKPRTAWGMHLISFDNLLEESYEFVKNDSINISVDFILFPIH</sequence>
<keyword evidence="1" id="KW-0812">Transmembrane</keyword>
<dbReference type="EMBL" id="BTSY01000006">
    <property type="protein sequence ID" value="GMT33429.1"/>
    <property type="molecule type" value="Genomic_DNA"/>
</dbReference>
<feature type="transmembrane region" description="Helical" evidence="1">
    <location>
        <begin position="12"/>
        <end position="30"/>
    </location>
</feature>
<evidence type="ECO:0000313" key="3">
    <source>
        <dbReference type="Proteomes" id="UP001432322"/>
    </source>
</evidence>
<keyword evidence="1" id="KW-1133">Transmembrane helix</keyword>
<comment type="caution">
    <text evidence="2">The sequence shown here is derived from an EMBL/GenBank/DDBJ whole genome shotgun (WGS) entry which is preliminary data.</text>
</comment>
<evidence type="ECO:0008006" key="4">
    <source>
        <dbReference type="Google" id="ProtNLM"/>
    </source>
</evidence>
<name>A0AAV5WUU0_9BILA</name>
<feature type="non-terminal residue" evidence="2">
    <location>
        <position position="1"/>
    </location>
</feature>
<evidence type="ECO:0000313" key="2">
    <source>
        <dbReference type="EMBL" id="GMT33429.1"/>
    </source>
</evidence>
<accession>A0AAV5WUU0</accession>
<keyword evidence="1" id="KW-0472">Membrane</keyword>
<organism evidence="2 3">
    <name type="scientific">Pristionchus fissidentatus</name>
    <dbReference type="NCBI Taxonomy" id="1538716"/>
    <lineage>
        <taxon>Eukaryota</taxon>
        <taxon>Metazoa</taxon>
        <taxon>Ecdysozoa</taxon>
        <taxon>Nematoda</taxon>
        <taxon>Chromadorea</taxon>
        <taxon>Rhabditida</taxon>
        <taxon>Rhabditina</taxon>
        <taxon>Diplogasteromorpha</taxon>
        <taxon>Diplogasteroidea</taxon>
        <taxon>Neodiplogasteridae</taxon>
        <taxon>Pristionchus</taxon>
    </lineage>
</organism>
<dbReference type="AlphaFoldDB" id="A0AAV5WUU0"/>
<gene>
    <name evidence="2" type="ORF">PFISCL1PPCAC_24726</name>
</gene>
<dbReference type="SUPFAM" id="SSF49599">
    <property type="entry name" value="TRAF domain-like"/>
    <property type="match status" value="1"/>
</dbReference>